<proteinExistence type="predicted"/>
<gene>
    <name evidence="1" type="ORF">KPL71_007331</name>
</gene>
<organism evidence="1 2">
    <name type="scientific">Citrus sinensis</name>
    <name type="common">Sweet orange</name>
    <name type="synonym">Citrus aurantium var. sinensis</name>
    <dbReference type="NCBI Taxonomy" id="2711"/>
    <lineage>
        <taxon>Eukaryota</taxon>
        <taxon>Viridiplantae</taxon>
        <taxon>Streptophyta</taxon>
        <taxon>Embryophyta</taxon>
        <taxon>Tracheophyta</taxon>
        <taxon>Spermatophyta</taxon>
        <taxon>Magnoliopsida</taxon>
        <taxon>eudicotyledons</taxon>
        <taxon>Gunneridae</taxon>
        <taxon>Pentapetalae</taxon>
        <taxon>rosids</taxon>
        <taxon>malvids</taxon>
        <taxon>Sapindales</taxon>
        <taxon>Rutaceae</taxon>
        <taxon>Aurantioideae</taxon>
        <taxon>Citrus</taxon>
    </lineage>
</organism>
<comment type="caution">
    <text evidence="1">The sequence shown here is derived from an EMBL/GenBank/DDBJ whole genome shotgun (WGS) entry which is preliminary data.</text>
</comment>
<name>A0ACB8LY16_CITSI</name>
<evidence type="ECO:0000313" key="2">
    <source>
        <dbReference type="Proteomes" id="UP000829398"/>
    </source>
</evidence>
<reference evidence="2" key="1">
    <citation type="journal article" date="2023" name="Hortic. Res.">
        <title>A chromosome-level phased genome enabling allele-level studies in sweet orange: a case study on citrus Huanglongbing tolerance.</title>
        <authorList>
            <person name="Wu B."/>
            <person name="Yu Q."/>
            <person name="Deng Z."/>
            <person name="Duan Y."/>
            <person name="Luo F."/>
            <person name="Gmitter F. Jr."/>
        </authorList>
    </citation>
    <scope>NUCLEOTIDE SEQUENCE [LARGE SCALE GENOMIC DNA]</scope>
    <source>
        <strain evidence="2">cv. Valencia</strain>
    </source>
</reference>
<dbReference type="Proteomes" id="UP000829398">
    <property type="component" value="Chromosome 3"/>
</dbReference>
<protein>
    <submittedName>
        <fullName evidence="1">LAG1 longevity assurance</fullName>
    </submittedName>
</protein>
<dbReference type="EMBL" id="CM039172">
    <property type="protein sequence ID" value="KAH9778366.1"/>
    <property type="molecule type" value="Genomic_DNA"/>
</dbReference>
<accession>A0ACB8LY16</accession>
<evidence type="ECO:0000313" key="1">
    <source>
        <dbReference type="EMBL" id="KAH9778366.1"/>
    </source>
</evidence>
<keyword evidence="2" id="KW-1185">Reference proteome</keyword>
<sequence>MAILGISSFVINWEYESYPEARDFLALPFFAIFFPTVRLVLDKCVFENLARRLIIGKGHARINFGTQIKRQKINKFKESAWKCVYFFSAELLALVVSYDEPWFTNTKYFWEGPGNQAWPYQKTKLKLKGLYMYVGGFYAYSILALLVWETRRSDFGVSMAHHVATVILIVLSYILSYEVLLNFNKENHQMDGPICYYLFNTLLIWLLVLHIYWWKLMVGMVVKQIQARGQVSDDVRSDSEDEDEHDD</sequence>